<dbReference type="EMBL" id="BLLF01000894">
    <property type="protein sequence ID" value="GFH15750.1"/>
    <property type="molecule type" value="Genomic_DNA"/>
</dbReference>
<organism evidence="1 2">
    <name type="scientific">Haematococcus lacustris</name>
    <name type="common">Green alga</name>
    <name type="synonym">Haematococcus pluvialis</name>
    <dbReference type="NCBI Taxonomy" id="44745"/>
    <lineage>
        <taxon>Eukaryota</taxon>
        <taxon>Viridiplantae</taxon>
        <taxon>Chlorophyta</taxon>
        <taxon>core chlorophytes</taxon>
        <taxon>Chlorophyceae</taxon>
        <taxon>CS clade</taxon>
        <taxon>Chlamydomonadales</taxon>
        <taxon>Haematococcaceae</taxon>
        <taxon>Haematococcus</taxon>
    </lineage>
</organism>
<sequence>MARQTDVTTPLHPCSEIYKAAAMLEPFVGSIPHACPPLACRARVQLRMSQHGVGNLHASTRTRVHRFR</sequence>
<evidence type="ECO:0000313" key="1">
    <source>
        <dbReference type="EMBL" id="GFH15750.1"/>
    </source>
</evidence>
<dbReference type="AlphaFoldDB" id="A0A699Z290"/>
<proteinExistence type="predicted"/>
<protein>
    <submittedName>
        <fullName evidence="1">Uncharacterized protein</fullName>
    </submittedName>
</protein>
<gene>
    <name evidence="1" type="ORF">HaLaN_12040</name>
</gene>
<accession>A0A699Z290</accession>
<comment type="caution">
    <text evidence="1">The sequence shown here is derived from an EMBL/GenBank/DDBJ whole genome shotgun (WGS) entry which is preliminary data.</text>
</comment>
<dbReference type="Proteomes" id="UP000485058">
    <property type="component" value="Unassembled WGS sequence"/>
</dbReference>
<name>A0A699Z290_HAELA</name>
<evidence type="ECO:0000313" key="2">
    <source>
        <dbReference type="Proteomes" id="UP000485058"/>
    </source>
</evidence>
<keyword evidence="2" id="KW-1185">Reference proteome</keyword>
<reference evidence="1 2" key="1">
    <citation type="submission" date="2020-02" db="EMBL/GenBank/DDBJ databases">
        <title>Draft genome sequence of Haematococcus lacustris strain NIES-144.</title>
        <authorList>
            <person name="Morimoto D."/>
            <person name="Nakagawa S."/>
            <person name="Yoshida T."/>
            <person name="Sawayama S."/>
        </authorList>
    </citation>
    <scope>NUCLEOTIDE SEQUENCE [LARGE SCALE GENOMIC DNA]</scope>
    <source>
        <strain evidence="1 2">NIES-144</strain>
    </source>
</reference>